<dbReference type="Gene3D" id="3.40.50.150">
    <property type="entry name" value="Vaccinia Virus protein VP39"/>
    <property type="match status" value="1"/>
</dbReference>
<keyword evidence="5" id="KW-0808">Transferase</keyword>
<name>A0A4V6J2I7_RAOTE</name>
<evidence type="ECO:0000256" key="3">
    <source>
        <dbReference type="ARBA" id="ARBA00022603"/>
    </source>
</evidence>
<sequence>MNLLSLLPTGIDIFVVGENRSGVRSAEQMLADYAPLTKIDSARRCGLYHGRLEKTANLRS</sequence>
<accession>A0A4V6J2I7</accession>
<evidence type="ECO:0000256" key="2">
    <source>
        <dbReference type="ARBA" id="ARBA00022552"/>
    </source>
</evidence>
<dbReference type="InterPro" id="IPR013675">
    <property type="entry name" value="Mtase_sm_N"/>
</dbReference>
<reference evidence="5 6" key="1">
    <citation type="submission" date="2019-04" db="EMBL/GenBank/DDBJ databases">
        <authorList>
            <consortium name="Pathogen Informatics"/>
        </authorList>
    </citation>
    <scope>NUCLEOTIDE SEQUENCE [LARGE SCALE GENOMIC DNA]</scope>
    <source>
        <strain evidence="5 6">NCTC9185</strain>
    </source>
</reference>
<organism evidence="5 6">
    <name type="scientific">Raoultella terrigena</name>
    <name type="common">Klebsiella terrigena</name>
    <dbReference type="NCBI Taxonomy" id="577"/>
    <lineage>
        <taxon>Bacteria</taxon>
        <taxon>Pseudomonadati</taxon>
        <taxon>Pseudomonadota</taxon>
        <taxon>Gammaproteobacteria</taxon>
        <taxon>Enterobacterales</taxon>
        <taxon>Enterobacteriaceae</taxon>
        <taxon>Klebsiella/Raoultella group</taxon>
        <taxon>Raoultella</taxon>
    </lineage>
</organism>
<evidence type="ECO:0000313" key="6">
    <source>
        <dbReference type="Proteomes" id="UP000339249"/>
    </source>
</evidence>
<gene>
    <name evidence="5" type="primary">rsmC_3</name>
    <name evidence="5" type="ORF">NCTC9185_05849</name>
</gene>
<dbReference type="PANTHER" id="PTHR47816:SF4">
    <property type="entry name" value="RIBOSOMAL RNA SMALL SUBUNIT METHYLTRANSFERASE C"/>
    <property type="match status" value="1"/>
</dbReference>
<protein>
    <submittedName>
        <fullName evidence="5">Ribosomal RNA small subunit methyltransferase C</fullName>
        <ecNumber evidence="5">2.1.1.172</ecNumber>
    </submittedName>
</protein>
<evidence type="ECO:0000313" key="5">
    <source>
        <dbReference type="EMBL" id="VTN13804.1"/>
    </source>
</evidence>
<dbReference type="InterPro" id="IPR046977">
    <property type="entry name" value="RsmC/RlmG"/>
</dbReference>
<evidence type="ECO:0000256" key="1">
    <source>
        <dbReference type="ARBA" id="ARBA00022490"/>
    </source>
</evidence>
<dbReference type="InterPro" id="IPR029063">
    <property type="entry name" value="SAM-dependent_MTases_sf"/>
</dbReference>
<dbReference type="PANTHER" id="PTHR47816">
    <property type="entry name" value="RIBOSOMAL RNA SMALL SUBUNIT METHYLTRANSFERASE C"/>
    <property type="match status" value="1"/>
</dbReference>
<evidence type="ECO:0000259" key="4">
    <source>
        <dbReference type="Pfam" id="PF08468"/>
    </source>
</evidence>
<dbReference type="GO" id="GO:0052914">
    <property type="term" value="F:16S rRNA (guanine(1207)-N(2))-methyltransferase activity"/>
    <property type="evidence" value="ECO:0007669"/>
    <property type="project" value="UniProtKB-EC"/>
</dbReference>
<dbReference type="Proteomes" id="UP000339249">
    <property type="component" value="Unassembled WGS sequence"/>
</dbReference>
<dbReference type="AlphaFoldDB" id="A0A4V6J2I7"/>
<dbReference type="Pfam" id="PF08468">
    <property type="entry name" value="MTS_N"/>
    <property type="match status" value="1"/>
</dbReference>
<keyword evidence="1" id="KW-0963">Cytoplasm</keyword>
<proteinExistence type="predicted"/>
<keyword evidence="2" id="KW-0698">rRNA processing</keyword>
<dbReference type="EMBL" id="CABDVU010000001">
    <property type="protein sequence ID" value="VTN13804.1"/>
    <property type="molecule type" value="Genomic_DNA"/>
</dbReference>
<keyword evidence="3 5" id="KW-0489">Methyltransferase</keyword>
<feature type="domain" description="Methyltransferase small N-terminal" evidence="4">
    <location>
        <begin position="1"/>
        <end position="57"/>
    </location>
</feature>
<dbReference type="EC" id="2.1.1.172" evidence="5"/>